<evidence type="ECO:0000256" key="11">
    <source>
        <dbReference type="ARBA" id="ARBA00023303"/>
    </source>
</evidence>
<feature type="transmembrane region" description="Helical" evidence="14">
    <location>
        <begin position="91"/>
        <end position="109"/>
    </location>
</feature>
<keyword evidence="7" id="KW-0630">Potassium</keyword>
<evidence type="ECO:0000256" key="5">
    <source>
        <dbReference type="ARBA" id="ARBA00022692"/>
    </source>
</evidence>
<comment type="similarity">
    <text evidence="2">Belongs to the TMEM175 family.</text>
</comment>
<keyword evidence="5 14" id="KW-0812">Transmembrane</keyword>
<keyword evidence="11" id="KW-0407">Ion channel</keyword>
<proteinExistence type="inferred from homology"/>
<evidence type="ECO:0000256" key="13">
    <source>
        <dbReference type="SAM" id="MobiDB-lite"/>
    </source>
</evidence>
<evidence type="ECO:0000256" key="12">
    <source>
        <dbReference type="ARBA" id="ARBA00034430"/>
    </source>
</evidence>
<name>A0ABW2XW04_9ACTN</name>
<accession>A0ABW2XW04</accession>
<evidence type="ECO:0000256" key="7">
    <source>
        <dbReference type="ARBA" id="ARBA00022958"/>
    </source>
</evidence>
<evidence type="ECO:0000313" key="15">
    <source>
        <dbReference type="EMBL" id="MFD0688710.1"/>
    </source>
</evidence>
<evidence type="ECO:0000256" key="4">
    <source>
        <dbReference type="ARBA" id="ARBA00022538"/>
    </source>
</evidence>
<keyword evidence="3" id="KW-0813">Transport</keyword>
<keyword evidence="4" id="KW-0633">Potassium transport</keyword>
<organism evidence="15 16">
    <name type="scientific">Actinomadura fibrosa</name>
    <dbReference type="NCBI Taxonomy" id="111802"/>
    <lineage>
        <taxon>Bacteria</taxon>
        <taxon>Bacillati</taxon>
        <taxon>Actinomycetota</taxon>
        <taxon>Actinomycetes</taxon>
        <taxon>Streptosporangiales</taxon>
        <taxon>Thermomonosporaceae</taxon>
        <taxon>Actinomadura</taxon>
    </lineage>
</organism>
<keyword evidence="9" id="KW-0406">Ion transport</keyword>
<feature type="transmembrane region" description="Helical" evidence="14">
    <location>
        <begin position="129"/>
        <end position="152"/>
    </location>
</feature>
<dbReference type="Pfam" id="PF06736">
    <property type="entry name" value="TMEM175"/>
    <property type="match status" value="1"/>
</dbReference>
<dbReference type="RefSeq" id="WP_207399427.1">
    <property type="nucleotide sequence ID" value="NZ_CAACUY010000003.1"/>
</dbReference>
<evidence type="ECO:0000256" key="10">
    <source>
        <dbReference type="ARBA" id="ARBA00023136"/>
    </source>
</evidence>
<dbReference type="PANTHER" id="PTHR31462">
    <property type="entry name" value="ENDOSOMAL/LYSOSOMAL POTASSIUM CHANNEL TMEM175"/>
    <property type="match status" value="1"/>
</dbReference>
<dbReference type="EMBL" id="JBHTGP010000015">
    <property type="protein sequence ID" value="MFD0688710.1"/>
    <property type="molecule type" value="Genomic_DNA"/>
</dbReference>
<dbReference type="PANTHER" id="PTHR31462:SF5">
    <property type="entry name" value="ENDOSOMAL_LYSOSOMAL PROTON CHANNEL TMEM175"/>
    <property type="match status" value="1"/>
</dbReference>
<evidence type="ECO:0000256" key="14">
    <source>
        <dbReference type="SAM" id="Phobius"/>
    </source>
</evidence>
<evidence type="ECO:0000256" key="1">
    <source>
        <dbReference type="ARBA" id="ARBA00004141"/>
    </source>
</evidence>
<feature type="transmembrane region" description="Helical" evidence="14">
    <location>
        <begin position="60"/>
        <end position="79"/>
    </location>
</feature>
<sequence length="220" mass="23478">MSTQTSAQSPPVRPGTASDPRRVEMFSDGVFAIAATLLVLDIEVPDARDGASLWSALAGLWPSYAAHVVTFLVIGIIWANHHTVFGYIARVDRLLICLNLLLLLVVSALPWPTALVAEHLGGGGADAHAAAAVFSGFMMAQAVVFMLFWLYVTRTGHLFHAHVDNAHARAMRLKFGLGLAVYPLAVALAFVSAPATLALHGLLAVYYAANPIWIPSIDEA</sequence>
<evidence type="ECO:0000256" key="8">
    <source>
        <dbReference type="ARBA" id="ARBA00022989"/>
    </source>
</evidence>
<keyword evidence="16" id="KW-1185">Reference proteome</keyword>
<evidence type="ECO:0000256" key="6">
    <source>
        <dbReference type="ARBA" id="ARBA00022826"/>
    </source>
</evidence>
<evidence type="ECO:0000313" key="16">
    <source>
        <dbReference type="Proteomes" id="UP001597063"/>
    </source>
</evidence>
<comment type="catalytic activity">
    <reaction evidence="12">
        <text>K(+)(in) = K(+)(out)</text>
        <dbReference type="Rhea" id="RHEA:29463"/>
        <dbReference type="ChEBI" id="CHEBI:29103"/>
    </reaction>
</comment>
<keyword evidence="10 14" id="KW-0472">Membrane</keyword>
<dbReference type="InterPro" id="IPR010617">
    <property type="entry name" value="TMEM175-like"/>
</dbReference>
<protein>
    <submittedName>
        <fullName evidence="15">TMEM175 family protein</fullName>
    </submittedName>
</protein>
<keyword evidence="6" id="KW-0631">Potassium channel</keyword>
<keyword evidence="8 14" id="KW-1133">Transmembrane helix</keyword>
<comment type="caution">
    <text evidence="15">The sequence shown here is derived from an EMBL/GenBank/DDBJ whole genome shotgun (WGS) entry which is preliminary data.</text>
</comment>
<feature type="region of interest" description="Disordered" evidence="13">
    <location>
        <begin position="1"/>
        <end position="21"/>
    </location>
</feature>
<dbReference type="Proteomes" id="UP001597063">
    <property type="component" value="Unassembled WGS sequence"/>
</dbReference>
<comment type="subcellular location">
    <subcellularLocation>
        <location evidence="1">Membrane</location>
        <topology evidence="1">Multi-pass membrane protein</topology>
    </subcellularLocation>
</comment>
<evidence type="ECO:0000256" key="9">
    <source>
        <dbReference type="ARBA" id="ARBA00023065"/>
    </source>
</evidence>
<evidence type="ECO:0000256" key="2">
    <source>
        <dbReference type="ARBA" id="ARBA00006920"/>
    </source>
</evidence>
<reference evidence="16" key="1">
    <citation type="journal article" date="2019" name="Int. J. Syst. Evol. Microbiol.">
        <title>The Global Catalogue of Microorganisms (GCM) 10K type strain sequencing project: providing services to taxonomists for standard genome sequencing and annotation.</title>
        <authorList>
            <consortium name="The Broad Institute Genomics Platform"/>
            <consortium name="The Broad Institute Genome Sequencing Center for Infectious Disease"/>
            <person name="Wu L."/>
            <person name="Ma J."/>
        </authorList>
    </citation>
    <scope>NUCLEOTIDE SEQUENCE [LARGE SCALE GENOMIC DNA]</scope>
    <source>
        <strain evidence="16">JCM 9371</strain>
    </source>
</reference>
<gene>
    <name evidence="15" type="ORF">ACFQZM_29745</name>
</gene>
<evidence type="ECO:0000256" key="3">
    <source>
        <dbReference type="ARBA" id="ARBA00022448"/>
    </source>
</evidence>
<feature type="transmembrane region" description="Helical" evidence="14">
    <location>
        <begin position="173"/>
        <end position="191"/>
    </location>
</feature>